<dbReference type="AlphaFoldDB" id="A0A7S7SMI1"/>
<evidence type="ECO:0000313" key="2">
    <source>
        <dbReference type="EMBL" id="QOY89948.1"/>
    </source>
</evidence>
<gene>
    <name evidence="2" type="ORF">IRI77_08325</name>
</gene>
<dbReference type="KEGG" id="pfer:IRI77_08325"/>
<evidence type="ECO:0000313" key="3">
    <source>
        <dbReference type="Proteomes" id="UP000593892"/>
    </source>
</evidence>
<reference evidence="2 3" key="1">
    <citation type="submission" date="2020-10" db="EMBL/GenBank/DDBJ databases">
        <title>Complete genome sequence of Paludibaculum fermentans P105T, a facultatively anaerobic acidobacterium capable of dissimilatory Fe(III) reduction.</title>
        <authorList>
            <person name="Dedysh S.N."/>
            <person name="Beletsky A.V."/>
            <person name="Kulichevskaya I.S."/>
            <person name="Mardanov A.V."/>
            <person name="Ravin N.V."/>
        </authorList>
    </citation>
    <scope>NUCLEOTIDE SEQUENCE [LARGE SCALE GENOMIC DNA]</scope>
    <source>
        <strain evidence="2 3">P105</strain>
    </source>
</reference>
<keyword evidence="1" id="KW-0732">Signal</keyword>
<sequence length="280" mass="31428">MKRFAFCVILLAAASIALSGQRLLVYSEFQRVKPDGEVVAADRVEHRREILSPAVLRNAYTTLRVVVESPPGQPYHLYVGQNPDDTVQCTLYQEEYTRVGAEWVPDKVRMVMLPHSAVLGTDQKVQTYLLDVWTPESTPAARFRLEVQLNVGDRWIIYPMEVRVMKEAGPGHTLPPEELPPLSPRVDEAVKDSACDFLQDTPAQGAGGMMGRTMAFLIRNVRQDLRLAQSRPKADVQELFLRLSGFPAVDALCKGSQPAPAGAEWWLRVRDNFYQGLPVR</sequence>
<feature type="chain" id="PRO_5032944560" description="DUF3857 domain-containing protein" evidence="1">
    <location>
        <begin position="20"/>
        <end position="280"/>
    </location>
</feature>
<dbReference type="RefSeq" id="WP_194451611.1">
    <property type="nucleotide sequence ID" value="NZ_CP063849.1"/>
</dbReference>
<organism evidence="2 3">
    <name type="scientific">Paludibaculum fermentans</name>
    <dbReference type="NCBI Taxonomy" id="1473598"/>
    <lineage>
        <taxon>Bacteria</taxon>
        <taxon>Pseudomonadati</taxon>
        <taxon>Acidobacteriota</taxon>
        <taxon>Terriglobia</taxon>
        <taxon>Bryobacterales</taxon>
        <taxon>Bryobacteraceae</taxon>
        <taxon>Paludibaculum</taxon>
    </lineage>
</organism>
<keyword evidence="3" id="KW-1185">Reference proteome</keyword>
<evidence type="ECO:0008006" key="4">
    <source>
        <dbReference type="Google" id="ProtNLM"/>
    </source>
</evidence>
<protein>
    <recommendedName>
        <fullName evidence="4">DUF3857 domain-containing protein</fullName>
    </recommendedName>
</protein>
<accession>A0A7S7SMI1</accession>
<name>A0A7S7SMI1_PALFE</name>
<evidence type="ECO:0000256" key="1">
    <source>
        <dbReference type="SAM" id="SignalP"/>
    </source>
</evidence>
<dbReference type="Proteomes" id="UP000593892">
    <property type="component" value="Chromosome"/>
</dbReference>
<dbReference type="EMBL" id="CP063849">
    <property type="protein sequence ID" value="QOY89948.1"/>
    <property type="molecule type" value="Genomic_DNA"/>
</dbReference>
<proteinExistence type="predicted"/>
<feature type="signal peptide" evidence="1">
    <location>
        <begin position="1"/>
        <end position="19"/>
    </location>
</feature>